<protein>
    <submittedName>
        <fullName evidence="3">Metal-sensitive transcriptional regulator</fullName>
    </submittedName>
</protein>
<dbReference type="GO" id="GO:0003677">
    <property type="term" value="F:DNA binding"/>
    <property type="evidence" value="ECO:0007669"/>
    <property type="project" value="InterPro"/>
</dbReference>
<gene>
    <name evidence="3" type="ORF">HGA03_17060</name>
</gene>
<evidence type="ECO:0000256" key="1">
    <source>
        <dbReference type="ARBA" id="ARBA00005428"/>
    </source>
</evidence>
<dbReference type="CDD" id="cd10148">
    <property type="entry name" value="CsoR-like_DUF156"/>
    <property type="match status" value="1"/>
</dbReference>
<organism evidence="3 4">
    <name type="scientific">Cellulomonas denverensis</name>
    <dbReference type="NCBI Taxonomy" id="264297"/>
    <lineage>
        <taxon>Bacteria</taxon>
        <taxon>Bacillati</taxon>
        <taxon>Actinomycetota</taxon>
        <taxon>Actinomycetes</taxon>
        <taxon>Micrococcales</taxon>
        <taxon>Cellulomonadaceae</taxon>
        <taxon>Cellulomonas</taxon>
    </lineage>
</organism>
<dbReference type="GO" id="GO:0045892">
    <property type="term" value="P:negative regulation of DNA-templated transcription"/>
    <property type="evidence" value="ECO:0007669"/>
    <property type="project" value="UniProtKB-ARBA"/>
</dbReference>
<keyword evidence="2" id="KW-0186">Copper</keyword>
<dbReference type="InterPro" id="IPR003735">
    <property type="entry name" value="Metal_Tscrpt_repr"/>
</dbReference>
<keyword evidence="4" id="KW-1185">Reference proteome</keyword>
<comment type="similarity">
    <text evidence="1">Belongs to the CsoR family.</text>
</comment>
<dbReference type="Proteomes" id="UP000581206">
    <property type="component" value="Unassembled WGS sequence"/>
</dbReference>
<sequence>MRTTAEDEAVLRRLRRLEGQVRGVATMIESGSYCIDVLTQIAAASGALQAVARQLLDDHIRHCLSQAAQASADVQDERVDEVSQAIARLLRA</sequence>
<dbReference type="InterPro" id="IPR038390">
    <property type="entry name" value="Metal_Tscrpt_repr_sf"/>
</dbReference>
<dbReference type="AlphaFoldDB" id="A0A7X6KY89"/>
<dbReference type="Pfam" id="PF02583">
    <property type="entry name" value="Trns_repr_metal"/>
    <property type="match status" value="1"/>
</dbReference>
<accession>A0A7X6KY89</accession>
<dbReference type="PANTHER" id="PTHR33677:SF3">
    <property type="entry name" value="COPPER-SENSING TRANSCRIPTIONAL REPRESSOR RICR"/>
    <property type="match status" value="1"/>
</dbReference>
<dbReference type="GO" id="GO:0046872">
    <property type="term" value="F:metal ion binding"/>
    <property type="evidence" value="ECO:0007669"/>
    <property type="project" value="InterPro"/>
</dbReference>
<dbReference type="RefSeq" id="WP_168631493.1">
    <property type="nucleotide sequence ID" value="NZ_BONL01000019.1"/>
</dbReference>
<proteinExistence type="inferred from homology"/>
<evidence type="ECO:0000256" key="2">
    <source>
        <dbReference type="ARBA" id="ARBA00023008"/>
    </source>
</evidence>
<name>A0A7X6KY89_9CELL</name>
<dbReference type="PANTHER" id="PTHR33677">
    <property type="entry name" value="TRANSCRIPTIONAL REPRESSOR FRMR-RELATED"/>
    <property type="match status" value="1"/>
</dbReference>
<reference evidence="3 4" key="1">
    <citation type="submission" date="2020-04" db="EMBL/GenBank/DDBJ databases">
        <title>MicrobeNet Type strains.</title>
        <authorList>
            <person name="Nicholson A.C."/>
        </authorList>
    </citation>
    <scope>NUCLEOTIDE SEQUENCE [LARGE SCALE GENOMIC DNA]</scope>
    <source>
        <strain evidence="3 4">ATCC BAA-788</strain>
    </source>
</reference>
<evidence type="ECO:0000313" key="3">
    <source>
        <dbReference type="EMBL" id="NKY24374.1"/>
    </source>
</evidence>
<dbReference type="Gene3D" id="1.20.58.1000">
    <property type="entry name" value="Metal-sensitive repressor, helix protomer"/>
    <property type="match status" value="1"/>
</dbReference>
<comment type="caution">
    <text evidence="3">The sequence shown here is derived from an EMBL/GenBank/DDBJ whole genome shotgun (WGS) entry which is preliminary data.</text>
</comment>
<evidence type="ECO:0000313" key="4">
    <source>
        <dbReference type="Proteomes" id="UP000581206"/>
    </source>
</evidence>
<dbReference type="EMBL" id="JAAXOX010000014">
    <property type="protein sequence ID" value="NKY24374.1"/>
    <property type="molecule type" value="Genomic_DNA"/>
</dbReference>